<reference evidence="3 4" key="1">
    <citation type="submission" date="2019-02" db="EMBL/GenBank/DDBJ databases">
        <title>Deep-cultivation of Planctomycetes and their phenomic and genomic characterization uncovers novel biology.</title>
        <authorList>
            <person name="Wiegand S."/>
            <person name="Jogler M."/>
            <person name="Boedeker C."/>
            <person name="Pinto D."/>
            <person name="Vollmers J."/>
            <person name="Rivas-Marin E."/>
            <person name="Kohn T."/>
            <person name="Peeters S.H."/>
            <person name="Heuer A."/>
            <person name="Rast P."/>
            <person name="Oberbeckmann S."/>
            <person name="Bunk B."/>
            <person name="Jeske O."/>
            <person name="Meyerdierks A."/>
            <person name="Storesund J.E."/>
            <person name="Kallscheuer N."/>
            <person name="Luecker S."/>
            <person name="Lage O.M."/>
            <person name="Pohl T."/>
            <person name="Merkel B.J."/>
            <person name="Hornburger P."/>
            <person name="Mueller R.-W."/>
            <person name="Bruemmer F."/>
            <person name="Labrenz M."/>
            <person name="Spormann A.M."/>
            <person name="Op den Camp H."/>
            <person name="Overmann J."/>
            <person name="Amann R."/>
            <person name="Jetten M.S.M."/>
            <person name="Mascher T."/>
            <person name="Medema M.H."/>
            <person name="Devos D.P."/>
            <person name="Kaster A.-K."/>
            <person name="Ovreas L."/>
            <person name="Rohde M."/>
            <person name="Galperin M.Y."/>
            <person name="Jogler C."/>
        </authorList>
    </citation>
    <scope>NUCLEOTIDE SEQUENCE [LARGE SCALE GENOMIC DNA]</scope>
    <source>
        <strain evidence="3 4">TBK1r</strain>
    </source>
</reference>
<feature type="region of interest" description="Disordered" evidence="1">
    <location>
        <begin position="157"/>
        <end position="186"/>
    </location>
</feature>
<proteinExistence type="predicted"/>
<feature type="transmembrane region" description="Helical" evidence="2">
    <location>
        <begin position="12"/>
        <end position="40"/>
    </location>
</feature>
<evidence type="ECO:0008006" key="5">
    <source>
        <dbReference type="Google" id="ProtNLM"/>
    </source>
</evidence>
<evidence type="ECO:0000256" key="1">
    <source>
        <dbReference type="SAM" id="MobiDB-lite"/>
    </source>
</evidence>
<keyword evidence="4" id="KW-1185">Reference proteome</keyword>
<protein>
    <recommendedName>
        <fullName evidence="5">Transmembrane protein</fullName>
    </recommendedName>
</protein>
<dbReference type="EMBL" id="CP036432">
    <property type="protein sequence ID" value="QDV84906.1"/>
    <property type="molecule type" value="Genomic_DNA"/>
</dbReference>
<name>A0ABX5XUF6_9BACT</name>
<evidence type="ECO:0000313" key="4">
    <source>
        <dbReference type="Proteomes" id="UP000318081"/>
    </source>
</evidence>
<keyword evidence="2" id="KW-1133">Transmembrane helix</keyword>
<dbReference type="Proteomes" id="UP000318081">
    <property type="component" value="Chromosome"/>
</dbReference>
<accession>A0ABX5XUF6</accession>
<organism evidence="3 4">
    <name type="scientific">Stieleria magnilauensis</name>
    <dbReference type="NCBI Taxonomy" id="2527963"/>
    <lineage>
        <taxon>Bacteria</taxon>
        <taxon>Pseudomonadati</taxon>
        <taxon>Planctomycetota</taxon>
        <taxon>Planctomycetia</taxon>
        <taxon>Pirellulales</taxon>
        <taxon>Pirellulaceae</taxon>
        <taxon>Stieleria</taxon>
    </lineage>
</organism>
<keyword evidence="2" id="KW-0812">Transmembrane</keyword>
<feature type="transmembrane region" description="Helical" evidence="2">
    <location>
        <begin position="100"/>
        <end position="126"/>
    </location>
</feature>
<evidence type="ECO:0000256" key="2">
    <source>
        <dbReference type="SAM" id="Phobius"/>
    </source>
</evidence>
<dbReference type="RefSeq" id="WP_145213813.1">
    <property type="nucleotide sequence ID" value="NZ_CP036432.1"/>
</dbReference>
<sequence>MIDVIQIGATGWLLIATGLSFLCAVFACWVFSLQLCMAYFGEEIPSYWGCVGVKLKIVAAVAATVLVCYAFLGPLGFLAAPASFVVVLLMISNAAHCDRFFAAIITLCHSAICLASTAFCMLVFWIGLSSLGYQAETVAAELRSLAEHPGEYSSFTFENEEHPEHRRRNVSHTNPFVGSTDEEPEH</sequence>
<keyword evidence="2" id="KW-0472">Membrane</keyword>
<gene>
    <name evidence="3" type="ORF">TBK1r_38580</name>
</gene>
<evidence type="ECO:0000313" key="3">
    <source>
        <dbReference type="EMBL" id="QDV84906.1"/>
    </source>
</evidence>
<feature type="transmembrane region" description="Helical" evidence="2">
    <location>
        <begin position="60"/>
        <end position="88"/>
    </location>
</feature>